<dbReference type="EMBL" id="FOQG01000007">
    <property type="protein sequence ID" value="SFI30265.1"/>
    <property type="molecule type" value="Genomic_DNA"/>
</dbReference>
<keyword evidence="2" id="KW-1133">Transmembrane helix</keyword>
<organism evidence="3 4">
    <name type="scientific">Nocardioides psychrotolerans</name>
    <dbReference type="NCBI Taxonomy" id="1005945"/>
    <lineage>
        <taxon>Bacteria</taxon>
        <taxon>Bacillati</taxon>
        <taxon>Actinomycetota</taxon>
        <taxon>Actinomycetes</taxon>
        <taxon>Propionibacteriales</taxon>
        <taxon>Nocardioidaceae</taxon>
        <taxon>Nocardioides</taxon>
    </lineage>
</organism>
<feature type="region of interest" description="Disordered" evidence="1">
    <location>
        <begin position="769"/>
        <end position="822"/>
    </location>
</feature>
<keyword evidence="2" id="KW-0812">Transmembrane</keyword>
<dbReference type="SUPFAM" id="SSF53850">
    <property type="entry name" value="Periplasmic binding protein-like II"/>
    <property type="match status" value="1"/>
</dbReference>
<evidence type="ECO:0000256" key="1">
    <source>
        <dbReference type="SAM" id="MobiDB-lite"/>
    </source>
</evidence>
<evidence type="ECO:0000313" key="4">
    <source>
        <dbReference type="Proteomes" id="UP000198649"/>
    </source>
</evidence>
<feature type="transmembrane region" description="Helical" evidence="2">
    <location>
        <begin position="846"/>
        <end position="868"/>
    </location>
</feature>
<gene>
    <name evidence="3" type="ORF">SAMN05216561_10720</name>
</gene>
<keyword evidence="4" id="KW-1185">Reference proteome</keyword>
<protein>
    <submittedName>
        <fullName evidence="3">Uncharacterized protein</fullName>
    </submittedName>
</protein>
<feature type="compositionally biased region" description="Gly residues" evidence="1">
    <location>
        <begin position="787"/>
        <end position="799"/>
    </location>
</feature>
<reference evidence="3 4" key="1">
    <citation type="submission" date="2016-10" db="EMBL/GenBank/DDBJ databases">
        <authorList>
            <person name="de Groot N.N."/>
        </authorList>
    </citation>
    <scope>NUCLEOTIDE SEQUENCE [LARGE SCALE GENOMIC DNA]</scope>
    <source>
        <strain evidence="3 4">CGMCC 1.11156</strain>
    </source>
</reference>
<evidence type="ECO:0000313" key="3">
    <source>
        <dbReference type="EMBL" id="SFI30265.1"/>
    </source>
</evidence>
<feature type="compositionally biased region" description="Low complexity" evidence="1">
    <location>
        <begin position="810"/>
        <end position="822"/>
    </location>
</feature>
<proteinExistence type="predicted"/>
<dbReference type="Proteomes" id="UP000198649">
    <property type="component" value="Unassembled WGS sequence"/>
</dbReference>
<evidence type="ECO:0000256" key="2">
    <source>
        <dbReference type="SAM" id="Phobius"/>
    </source>
</evidence>
<name>A0A1I3H3C0_9ACTN</name>
<dbReference type="OrthoDB" id="5107506at2"/>
<accession>A0A1I3H3C0</accession>
<keyword evidence="2" id="KW-0472">Membrane</keyword>
<dbReference type="RefSeq" id="WP_091112714.1">
    <property type="nucleotide sequence ID" value="NZ_BKAF01000008.1"/>
</dbReference>
<feature type="region of interest" description="Disordered" evidence="1">
    <location>
        <begin position="727"/>
        <end position="746"/>
    </location>
</feature>
<dbReference type="Gene3D" id="3.40.190.10">
    <property type="entry name" value="Periplasmic binding protein-like II"/>
    <property type="match status" value="2"/>
</dbReference>
<dbReference type="STRING" id="1005945.SAMN05216561_10720"/>
<sequence>MSPSSTLRRSRRPLAVAALSLLLAGLIAWVPAGAGAGTPPSPALAKAASGFKATKALTRVFTNPDGTTYSFPTNTVTVRADQTRNLRGRQRIRIEWSGAQPSGGRASNPYGENGLQQEYPVVIMQCRGVDDPSLPLAKQLRPETCWTTSVAQRSQITRSDTEATWTHDLDAEQADKERVSGLLPLPSAEQCPTADIAPFFTRLTPFVTRKGETFAACDALNMPPEAAVGAAFPPHEIAAFTDTDGSGSVQFEVRSDVENESLGCNDKVACSIVVVPINGLSCDQPASPPTSADTACRKGGRFLPGSSNFGNEGVDQAVSPALWWSASNWKNRFAIPITFGLPPDTCDVLDPRAPTGFYGSELLAQAALQWSPAYCLDKQRFKFQLNQTSDDAGFTLMETGGGVAAVVSGEHERRGSDPVGYAPTAVTGFSVGYVIDRPENAGEFSSLRLNARLIAKLMTQSYLGSDLGREHPGIGENPLAIMNDPEFIELNPGLSQISQEVGASLLSLSSSSDVISQVTDYIAHDKAAMDFIGGKTDPWGMKVNPAYKNISVPTAEWPLLDSYIPKTENTCRQENPAVYFTQLAAPVTSLRKIAESLLDAWPNVQSRCEFDQSTKTYKLGRIDRQSYGSRFMLGIVSLGDVERYGLRSAGLETTKDRYVEPTDASIGAAIGLATQAKKFGAFVLDQADVKKSGRAYPGTMVVYTAARLRNLDQADADKVAQFIRVSTSEGQRAGTGNGELPGGFLPIRDSGVTQKLHASALEVAAAVEKQTPLPEPEPTDEPAPDNGNGGGGTPGGSTGGAVAPPPAAPGPAGEPSAPAAPSAAPVAAPIEMPATAPLGSTVAGKLLPGLLVIGLLGIAAASVLRFFVQPPRVPRTGAGAGGRA</sequence>
<dbReference type="AlphaFoldDB" id="A0A1I3H3C0"/>